<reference evidence="2 3" key="1">
    <citation type="submission" date="2019-01" db="EMBL/GenBank/DDBJ databases">
        <authorList>
            <person name="Sayadi A."/>
        </authorList>
    </citation>
    <scope>NUCLEOTIDE SEQUENCE [LARGE SCALE GENOMIC DNA]</scope>
</reference>
<keyword evidence="3" id="KW-1185">Reference proteome</keyword>
<name>A0A653CN99_CALMS</name>
<sequence length="166" mass="18826">MSQVVAESRNLHNLIRTNEAESNRIDKLETMSGIHFLTGLGGTKNQNIPNSNEFQGDKEEAYVRLTLNQHYRAVKEKRTDICRPSVRDNSVTFTEGFNFKVTPAQVDITSLAFHVFESTSGYGRDKLIGKCILGSYMFARGKALIQWNTAIANPMEQCQQWHILTE</sequence>
<accession>A0A653CN99</accession>
<dbReference type="Gene3D" id="2.60.40.150">
    <property type="entry name" value="C2 domain"/>
    <property type="match status" value="1"/>
</dbReference>
<evidence type="ECO:0000259" key="1">
    <source>
        <dbReference type="Pfam" id="PF00168"/>
    </source>
</evidence>
<proteinExistence type="predicted"/>
<evidence type="ECO:0000313" key="3">
    <source>
        <dbReference type="Proteomes" id="UP000410492"/>
    </source>
</evidence>
<protein>
    <recommendedName>
        <fullName evidence="1">C2 domain-containing protein</fullName>
    </recommendedName>
</protein>
<feature type="domain" description="C2" evidence="1">
    <location>
        <begin position="46"/>
        <end position="147"/>
    </location>
</feature>
<evidence type="ECO:0000313" key="2">
    <source>
        <dbReference type="EMBL" id="VEN48746.1"/>
    </source>
</evidence>
<dbReference type="InterPro" id="IPR000008">
    <property type="entry name" value="C2_dom"/>
</dbReference>
<dbReference type="AlphaFoldDB" id="A0A653CN99"/>
<gene>
    <name evidence="2" type="ORF">CALMAC_LOCUS10090</name>
</gene>
<dbReference type="SUPFAM" id="SSF49562">
    <property type="entry name" value="C2 domain (Calcium/lipid-binding domain, CaLB)"/>
    <property type="match status" value="1"/>
</dbReference>
<dbReference type="OrthoDB" id="10259057at2759"/>
<dbReference type="Pfam" id="PF00168">
    <property type="entry name" value="C2"/>
    <property type="match status" value="1"/>
</dbReference>
<dbReference type="Proteomes" id="UP000410492">
    <property type="component" value="Unassembled WGS sequence"/>
</dbReference>
<dbReference type="InterPro" id="IPR035892">
    <property type="entry name" value="C2_domain_sf"/>
</dbReference>
<organism evidence="2 3">
    <name type="scientific">Callosobruchus maculatus</name>
    <name type="common">Southern cowpea weevil</name>
    <name type="synonym">Pulse bruchid</name>
    <dbReference type="NCBI Taxonomy" id="64391"/>
    <lineage>
        <taxon>Eukaryota</taxon>
        <taxon>Metazoa</taxon>
        <taxon>Ecdysozoa</taxon>
        <taxon>Arthropoda</taxon>
        <taxon>Hexapoda</taxon>
        <taxon>Insecta</taxon>
        <taxon>Pterygota</taxon>
        <taxon>Neoptera</taxon>
        <taxon>Endopterygota</taxon>
        <taxon>Coleoptera</taxon>
        <taxon>Polyphaga</taxon>
        <taxon>Cucujiformia</taxon>
        <taxon>Chrysomeloidea</taxon>
        <taxon>Chrysomelidae</taxon>
        <taxon>Bruchinae</taxon>
        <taxon>Bruchini</taxon>
        <taxon>Callosobruchus</taxon>
    </lineage>
</organism>
<dbReference type="EMBL" id="CAACVG010008157">
    <property type="protein sequence ID" value="VEN48746.1"/>
    <property type="molecule type" value="Genomic_DNA"/>
</dbReference>